<dbReference type="SUPFAM" id="SSF69635">
    <property type="entry name" value="Type III secretory system chaperone-like"/>
    <property type="match status" value="1"/>
</dbReference>
<dbReference type="RefSeq" id="WP_155451053.1">
    <property type="nucleotide sequence ID" value="NZ_WNKT01000042.1"/>
</dbReference>
<evidence type="ECO:0008006" key="3">
    <source>
        <dbReference type="Google" id="ProtNLM"/>
    </source>
</evidence>
<dbReference type="Gene3D" id="3.30.1460.10">
    <property type="match status" value="1"/>
</dbReference>
<reference evidence="1 2" key="1">
    <citation type="submission" date="2019-11" db="EMBL/GenBank/DDBJ databases">
        <title>Whole-genome sequence of the anaerobic purple sulfur bacterium Allochromatium palmeri DSM 15591.</title>
        <authorList>
            <person name="Kyndt J.A."/>
            <person name="Meyer T.E."/>
        </authorList>
    </citation>
    <scope>NUCLEOTIDE SEQUENCE [LARGE SCALE GENOMIC DNA]</scope>
    <source>
        <strain evidence="1 2">DSM 15591</strain>
    </source>
</reference>
<proteinExistence type="predicted"/>
<name>A0A6N8EG19_9GAMM</name>
<dbReference type="InterPro" id="IPR010261">
    <property type="entry name" value="Tir_chaperone"/>
</dbReference>
<dbReference type="OrthoDB" id="7061031at2"/>
<keyword evidence="2" id="KW-1185">Reference proteome</keyword>
<organism evidence="1 2">
    <name type="scientific">Allochromatium palmeri</name>
    <dbReference type="NCBI Taxonomy" id="231048"/>
    <lineage>
        <taxon>Bacteria</taxon>
        <taxon>Pseudomonadati</taxon>
        <taxon>Pseudomonadota</taxon>
        <taxon>Gammaproteobacteria</taxon>
        <taxon>Chromatiales</taxon>
        <taxon>Chromatiaceae</taxon>
        <taxon>Allochromatium</taxon>
    </lineage>
</organism>
<dbReference type="Pfam" id="PF05932">
    <property type="entry name" value="CesT"/>
    <property type="match status" value="1"/>
</dbReference>
<evidence type="ECO:0000313" key="1">
    <source>
        <dbReference type="EMBL" id="MTW22490.1"/>
    </source>
</evidence>
<dbReference type="CDD" id="cd16364">
    <property type="entry name" value="T3SC_I-like"/>
    <property type="match status" value="1"/>
</dbReference>
<protein>
    <recommendedName>
        <fullName evidence="3">Type III secretion system chaperone</fullName>
    </recommendedName>
</protein>
<gene>
    <name evidence="1" type="ORF">GJ668_15560</name>
</gene>
<comment type="caution">
    <text evidence="1">The sequence shown here is derived from an EMBL/GenBank/DDBJ whole genome shotgun (WGS) entry which is preliminary data.</text>
</comment>
<accession>A0A6N8EG19</accession>
<dbReference type="Proteomes" id="UP000434044">
    <property type="component" value="Unassembled WGS sequence"/>
</dbReference>
<dbReference type="EMBL" id="WNKT01000042">
    <property type="protein sequence ID" value="MTW22490.1"/>
    <property type="molecule type" value="Genomic_DNA"/>
</dbReference>
<sequence>MTFDELTQSLSGRFGLSELAANQDGMIRLAFAGDVDVDIEPEAELDALHIYSALGPQTDDPDVLTRLLAANLFGKDTGGAVIALDDFLKQILLVRTFALSTLDVDAFLAALEEFVNHAELWRNRLTSGDLTSYPTREPATDLRPELMIRG</sequence>
<evidence type="ECO:0000313" key="2">
    <source>
        <dbReference type="Proteomes" id="UP000434044"/>
    </source>
</evidence>
<dbReference type="GO" id="GO:0030254">
    <property type="term" value="P:protein secretion by the type III secretion system"/>
    <property type="evidence" value="ECO:0007669"/>
    <property type="project" value="InterPro"/>
</dbReference>
<dbReference type="AlphaFoldDB" id="A0A6N8EG19"/>